<keyword evidence="9" id="KW-0539">Nucleus</keyword>
<sequence>MEQKQSSDSSDSECEVVKRVKSSNDEMDVLMPNACSTKIESEIQKKKEKYNIWSDILLERQLTESLSKSVHLSANGFSRKPWRNRCENKAKMDATKMGNEHAEQKIMTVRVFQPKGDKPENICSANEHNRKRKFTRNNRPAVGQDVESVVQMIITQLKEPKVYLIRKVVTVIGCHAAIKLCAETLDVESAGGLMIANGNRRRTPGGVFLTLLRANKKITQQQKDEIFADDKQTKQKKKKSKRRIRNSGKTIVCTIF</sequence>
<keyword evidence="8" id="KW-0653">Protein transport</keyword>
<comment type="caution">
    <text evidence="13">The sequence shown here is derived from an EMBL/GenBank/DDBJ whole genome shotgun (WGS) entry which is preliminary data.</text>
</comment>
<dbReference type="Proteomes" id="UP000288716">
    <property type="component" value="Unassembled WGS sequence"/>
</dbReference>
<accession>A0A443SVP1</accession>
<feature type="region of interest" description="Disordered" evidence="11">
    <location>
        <begin position="1"/>
        <end position="20"/>
    </location>
</feature>
<dbReference type="GO" id="GO:0005634">
    <property type="term" value="C:nucleus"/>
    <property type="evidence" value="ECO:0007669"/>
    <property type="project" value="UniProtKB-SubCell"/>
</dbReference>
<gene>
    <name evidence="13" type="ORF">B4U80_03132</name>
</gene>
<dbReference type="EMBL" id="NCKV01000122">
    <property type="protein sequence ID" value="RWS31592.1"/>
    <property type="molecule type" value="Genomic_DNA"/>
</dbReference>
<comment type="subcellular location">
    <subcellularLocation>
        <location evidence="2">Cytoplasm</location>
    </subcellularLocation>
    <subcellularLocation>
        <location evidence="1">Nucleus</location>
    </subcellularLocation>
</comment>
<dbReference type="PANTHER" id="PTHR13135">
    <property type="entry name" value="CYTOSOLIC RESINIFERATOXIN BINDING PROTEIN RBP-26"/>
    <property type="match status" value="1"/>
</dbReference>
<comment type="similarity">
    <text evidence="3">Belongs to the PHAX family.</text>
</comment>
<organism evidence="13 14">
    <name type="scientific">Leptotrombidium deliense</name>
    <dbReference type="NCBI Taxonomy" id="299467"/>
    <lineage>
        <taxon>Eukaryota</taxon>
        <taxon>Metazoa</taxon>
        <taxon>Ecdysozoa</taxon>
        <taxon>Arthropoda</taxon>
        <taxon>Chelicerata</taxon>
        <taxon>Arachnida</taxon>
        <taxon>Acari</taxon>
        <taxon>Acariformes</taxon>
        <taxon>Trombidiformes</taxon>
        <taxon>Prostigmata</taxon>
        <taxon>Anystina</taxon>
        <taxon>Parasitengona</taxon>
        <taxon>Trombiculoidea</taxon>
        <taxon>Trombiculidae</taxon>
        <taxon>Leptotrombidium</taxon>
    </lineage>
</organism>
<dbReference type="Gene3D" id="1.10.10.1440">
    <property type="entry name" value="PHAX RNA-binding domain"/>
    <property type="match status" value="1"/>
</dbReference>
<dbReference type="InterPro" id="IPR019385">
    <property type="entry name" value="PHAX_RNA-binding_domain"/>
</dbReference>
<evidence type="ECO:0000256" key="1">
    <source>
        <dbReference type="ARBA" id="ARBA00004123"/>
    </source>
</evidence>
<protein>
    <recommendedName>
        <fullName evidence="4">Phosphorylated adapter RNA export protein</fullName>
    </recommendedName>
    <alternativeName>
        <fullName evidence="10">RNA U small nuclear RNA export adapter protein</fullName>
    </alternativeName>
</protein>
<dbReference type="VEuPathDB" id="VectorBase:LDEU000449"/>
<evidence type="ECO:0000256" key="11">
    <source>
        <dbReference type="SAM" id="MobiDB-lite"/>
    </source>
</evidence>
<evidence type="ECO:0000256" key="4">
    <source>
        <dbReference type="ARBA" id="ARBA00016856"/>
    </source>
</evidence>
<evidence type="ECO:0000313" key="13">
    <source>
        <dbReference type="EMBL" id="RWS31592.1"/>
    </source>
</evidence>
<evidence type="ECO:0000313" key="14">
    <source>
        <dbReference type="Proteomes" id="UP000288716"/>
    </source>
</evidence>
<evidence type="ECO:0000256" key="8">
    <source>
        <dbReference type="ARBA" id="ARBA00022927"/>
    </source>
</evidence>
<evidence type="ECO:0000256" key="7">
    <source>
        <dbReference type="ARBA" id="ARBA00022884"/>
    </source>
</evidence>
<name>A0A443SVP1_9ACAR</name>
<keyword evidence="7" id="KW-0694">RNA-binding</keyword>
<dbReference type="AlphaFoldDB" id="A0A443SVP1"/>
<proteinExistence type="inferred from homology"/>
<keyword evidence="14" id="KW-1185">Reference proteome</keyword>
<dbReference type="PANTHER" id="PTHR13135:SF0">
    <property type="entry name" value="PHOSPHORYLATED ADAPTER RNA EXPORT PROTEIN"/>
    <property type="match status" value="1"/>
</dbReference>
<dbReference type="OrthoDB" id="20573at2759"/>
<keyword evidence="6" id="KW-0963">Cytoplasm</keyword>
<reference evidence="13 14" key="1">
    <citation type="journal article" date="2018" name="Gigascience">
        <title>Genomes of trombidid mites reveal novel predicted allergens and laterally-transferred genes associated with secondary metabolism.</title>
        <authorList>
            <person name="Dong X."/>
            <person name="Chaisiri K."/>
            <person name="Xia D."/>
            <person name="Armstrong S.D."/>
            <person name="Fang Y."/>
            <person name="Donnelly M.J."/>
            <person name="Kadowaki T."/>
            <person name="McGarry J.W."/>
            <person name="Darby A.C."/>
            <person name="Makepeace B.L."/>
        </authorList>
    </citation>
    <scope>NUCLEOTIDE SEQUENCE [LARGE SCALE GENOMIC DNA]</scope>
    <source>
        <strain evidence="13">UoL-UT</strain>
    </source>
</reference>
<dbReference type="GO" id="GO:0015031">
    <property type="term" value="P:protein transport"/>
    <property type="evidence" value="ECO:0007669"/>
    <property type="project" value="UniProtKB-KW"/>
</dbReference>
<feature type="domain" description="Phosphorylated adapter RNA export protein RNA-binding" evidence="12">
    <location>
        <begin position="150"/>
        <end position="232"/>
    </location>
</feature>
<evidence type="ECO:0000256" key="2">
    <source>
        <dbReference type="ARBA" id="ARBA00004496"/>
    </source>
</evidence>
<dbReference type="GO" id="GO:0003723">
    <property type="term" value="F:RNA binding"/>
    <property type="evidence" value="ECO:0007669"/>
    <property type="project" value="UniProtKB-KW"/>
</dbReference>
<evidence type="ECO:0000256" key="6">
    <source>
        <dbReference type="ARBA" id="ARBA00022490"/>
    </source>
</evidence>
<dbReference type="InterPro" id="IPR039047">
    <property type="entry name" value="PHAX"/>
</dbReference>
<evidence type="ECO:0000256" key="5">
    <source>
        <dbReference type="ARBA" id="ARBA00022448"/>
    </source>
</evidence>
<dbReference type="Pfam" id="PF10258">
    <property type="entry name" value="PHAX_RNA-bd"/>
    <property type="match status" value="1"/>
</dbReference>
<evidence type="ECO:0000256" key="3">
    <source>
        <dbReference type="ARBA" id="ARBA00006094"/>
    </source>
</evidence>
<evidence type="ECO:0000256" key="9">
    <source>
        <dbReference type="ARBA" id="ARBA00023242"/>
    </source>
</evidence>
<dbReference type="InterPro" id="IPR038092">
    <property type="entry name" value="PHAX_RNA-binding_sf"/>
</dbReference>
<dbReference type="GO" id="GO:0005737">
    <property type="term" value="C:cytoplasm"/>
    <property type="evidence" value="ECO:0007669"/>
    <property type="project" value="UniProtKB-SubCell"/>
</dbReference>
<evidence type="ECO:0000256" key="10">
    <source>
        <dbReference type="ARBA" id="ARBA00030834"/>
    </source>
</evidence>
<dbReference type="FunFam" id="1.10.10.1440:FF:000001">
    <property type="entry name" value="phosphorylated adapter RNA export protein-like"/>
    <property type="match status" value="1"/>
</dbReference>
<keyword evidence="5" id="KW-0813">Transport</keyword>
<dbReference type="GO" id="GO:0006408">
    <property type="term" value="P:snRNA export from nucleus"/>
    <property type="evidence" value="ECO:0007669"/>
    <property type="project" value="InterPro"/>
</dbReference>
<dbReference type="STRING" id="299467.A0A443SVP1"/>
<evidence type="ECO:0000259" key="12">
    <source>
        <dbReference type="Pfam" id="PF10258"/>
    </source>
</evidence>